<keyword evidence="2" id="KW-1185">Reference proteome</keyword>
<dbReference type="Proteomes" id="UP000038009">
    <property type="component" value="Unassembled WGS sequence"/>
</dbReference>
<dbReference type="VEuPathDB" id="TriTrypDB:Lsey_0004_0630"/>
<protein>
    <submittedName>
        <fullName evidence="1">Uncharacterized protein</fullName>
    </submittedName>
</protein>
<proteinExistence type="predicted"/>
<comment type="caution">
    <text evidence="1">The sequence shown here is derived from an EMBL/GenBank/DDBJ whole genome shotgun (WGS) entry which is preliminary data.</text>
</comment>
<sequence>MQRLARAAVVAAAAPVGHANLHQCYASSFSPPLHSSPLLVQRRGIRNLHQYPHARYKSLVKDCHRFARNWWLTAGNNYELVSEVGHEREATENFSTLRDDSDNDAYVLSTNRLEDLPPAERLNVLVELMRARWKVRDSNRGFDKSKLLLKALECFSEMRQLGQVKVFGELPEPDQDTFLQYVEGCVKYAQACSHSHPDAIAVVLRAAEICDEMRCGDKREELIHISEVMAKRLDRAYASARPYATKAQLNPMSMSEIHGQLRMRQVKELEEHFKGKPYVVEKKKPLEFFRGPRSRKIYHHPMRHNDVHRNLLSIPHRPETRSWNA</sequence>
<accession>A0A0N1PGJ4</accession>
<dbReference type="OMA" id="YPHARYK"/>
<dbReference type="OrthoDB" id="275703at2759"/>
<evidence type="ECO:0000313" key="2">
    <source>
        <dbReference type="Proteomes" id="UP000038009"/>
    </source>
</evidence>
<gene>
    <name evidence="1" type="ORF">ABL78_0335</name>
</gene>
<dbReference type="EMBL" id="LJSK01000004">
    <property type="protein sequence ID" value="KPI90575.1"/>
    <property type="molecule type" value="Genomic_DNA"/>
</dbReference>
<evidence type="ECO:0000313" key="1">
    <source>
        <dbReference type="EMBL" id="KPI90575.1"/>
    </source>
</evidence>
<name>A0A0N1PGJ4_LEPSE</name>
<organism evidence="1 2">
    <name type="scientific">Leptomonas seymouri</name>
    <dbReference type="NCBI Taxonomy" id="5684"/>
    <lineage>
        <taxon>Eukaryota</taxon>
        <taxon>Discoba</taxon>
        <taxon>Euglenozoa</taxon>
        <taxon>Kinetoplastea</taxon>
        <taxon>Metakinetoplastina</taxon>
        <taxon>Trypanosomatida</taxon>
        <taxon>Trypanosomatidae</taxon>
        <taxon>Leishmaniinae</taxon>
        <taxon>Leptomonas</taxon>
    </lineage>
</organism>
<reference evidence="1 2" key="1">
    <citation type="journal article" date="2015" name="PLoS Pathog.">
        <title>Leptomonas seymouri: Adaptations to the Dixenous Life Cycle Analyzed by Genome Sequencing, Transcriptome Profiling and Co-infection with Leishmania donovani.</title>
        <authorList>
            <person name="Kraeva N."/>
            <person name="Butenko A."/>
            <person name="Hlavacova J."/>
            <person name="Kostygov A."/>
            <person name="Myskova J."/>
            <person name="Grybchuk D."/>
            <person name="Lestinova T."/>
            <person name="Votypka J."/>
            <person name="Volf P."/>
            <person name="Opperdoes F."/>
            <person name="Flegontov P."/>
            <person name="Lukes J."/>
            <person name="Yurchenko V."/>
        </authorList>
    </citation>
    <scope>NUCLEOTIDE SEQUENCE [LARGE SCALE GENOMIC DNA]</scope>
    <source>
        <strain evidence="1 2">ATCC 30220</strain>
    </source>
</reference>
<dbReference type="AlphaFoldDB" id="A0A0N1PGJ4"/>